<reference evidence="3" key="1">
    <citation type="submission" date="2016-10" db="EMBL/GenBank/DDBJ databases">
        <title>Sequence of Gallionella enrichment culture.</title>
        <authorList>
            <person name="Poehlein A."/>
            <person name="Muehling M."/>
            <person name="Daniel R."/>
        </authorList>
    </citation>
    <scope>NUCLEOTIDE SEQUENCE</scope>
</reference>
<comment type="caution">
    <text evidence="3">The sequence shown here is derived from an EMBL/GenBank/DDBJ whole genome shotgun (WGS) entry which is preliminary data.</text>
</comment>
<feature type="coiled-coil region" evidence="1">
    <location>
        <begin position="69"/>
        <end position="138"/>
    </location>
</feature>
<proteinExistence type="predicted"/>
<name>A0A1J5RV01_9ZZZZ</name>
<keyword evidence="1" id="KW-0175">Coiled coil</keyword>
<accession>A0A1J5RV01</accession>
<gene>
    <name evidence="3" type="ORF">GALL_261630</name>
</gene>
<dbReference type="AlphaFoldDB" id="A0A1J5RV01"/>
<dbReference type="EMBL" id="MLJW01000246">
    <property type="protein sequence ID" value="OIQ91885.1"/>
    <property type="molecule type" value="Genomic_DNA"/>
</dbReference>
<keyword evidence="2" id="KW-0472">Membrane</keyword>
<evidence type="ECO:0000313" key="3">
    <source>
        <dbReference type="EMBL" id="OIQ91885.1"/>
    </source>
</evidence>
<sequence length="255" mass="28579">MRWSLANPRLSLTLRRLRSRFGISAPRVAVRTHLPWYWRATAAVAILAVSIAAAGWIYDAGRRFSGFDRGETKQELDRLRVQSAKLEQEVTRLRSLADASGSKLQIEITAQQQLAHQAKTLEDENVQLKEDLAVFENLAQAEGPEGSLSINRLRVEADIGDQYRYRMLVAIQGGKKERSFNGSLQLLVTLQQNGKSVKMILPSVGLPEANSYLLNFKYFRRVEGTFKIPAGAQIKSVEVRLLQNGRLKASKTVAM</sequence>
<keyword evidence="2" id="KW-0812">Transmembrane</keyword>
<evidence type="ECO:0000256" key="1">
    <source>
        <dbReference type="SAM" id="Coils"/>
    </source>
</evidence>
<protein>
    <submittedName>
        <fullName evidence="3">Uncharacterized protein</fullName>
    </submittedName>
</protein>
<feature type="transmembrane region" description="Helical" evidence="2">
    <location>
        <begin position="36"/>
        <end position="58"/>
    </location>
</feature>
<keyword evidence="2" id="KW-1133">Transmembrane helix</keyword>
<evidence type="ECO:0000256" key="2">
    <source>
        <dbReference type="SAM" id="Phobius"/>
    </source>
</evidence>
<dbReference type="InterPro" id="IPR046703">
    <property type="entry name" value="DUF6776"/>
</dbReference>
<organism evidence="3">
    <name type="scientific">mine drainage metagenome</name>
    <dbReference type="NCBI Taxonomy" id="410659"/>
    <lineage>
        <taxon>unclassified sequences</taxon>
        <taxon>metagenomes</taxon>
        <taxon>ecological metagenomes</taxon>
    </lineage>
</organism>
<dbReference type="Pfam" id="PF20567">
    <property type="entry name" value="DUF6776"/>
    <property type="match status" value="1"/>
</dbReference>